<dbReference type="InterPro" id="IPR020845">
    <property type="entry name" value="AMP-binding_CS"/>
</dbReference>
<evidence type="ECO:0000313" key="3">
    <source>
        <dbReference type="Proteomes" id="UP000730482"/>
    </source>
</evidence>
<name>A0ABS5KWX7_9ACTN</name>
<dbReference type="InterPro" id="IPR000873">
    <property type="entry name" value="AMP-dep_synth/lig_dom"/>
</dbReference>
<dbReference type="EMBL" id="JAAFYZ010000107">
    <property type="protein sequence ID" value="MBS2550572.1"/>
    <property type="molecule type" value="Genomic_DNA"/>
</dbReference>
<dbReference type="Gene3D" id="3.40.50.12780">
    <property type="entry name" value="N-terminal domain of ligase-like"/>
    <property type="match status" value="1"/>
</dbReference>
<protein>
    <submittedName>
        <fullName evidence="2">AMP-binding protein</fullName>
    </submittedName>
</protein>
<evidence type="ECO:0000313" key="2">
    <source>
        <dbReference type="EMBL" id="MBS2550572.1"/>
    </source>
</evidence>
<accession>A0ABS5KWX7</accession>
<dbReference type="PROSITE" id="PS00455">
    <property type="entry name" value="AMP_BINDING"/>
    <property type="match status" value="1"/>
</dbReference>
<dbReference type="Pfam" id="PF00501">
    <property type="entry name" value="AMP-binding"/>
    <property type="match status" value="1"/>
</dbReference>
<reference evidence="2 3" key="1">
    <citation type="submission" date="2020-02" db="EMBL/GenBank/DDBJ databases">
        <title>Acidophilic actinobacteria isolated from forest soil.</title>
        <authorList>
            <person name="Golinska P."/>
        </authorList>
    </citation>
    <scope>NUCLEOTIDE SEQUENCE [LARGE SCALE GENOMIC DNA]</scope>
    <source>
        <strain evidence="2 3">NL8</strain>
    </source>
</reference>
<dbReference type="PANTHER" id="PTHR45398:SF1">
    <property type="entry name" value="ENZYME, PUTATIVE (JCVI)-RELATED"/>
    <property type="match status" value="1"/>
</dbReference>
<proteinExistence type="predicted"/>
<evidence type="ECO:0000259" key="1">
    <source>
        <dbReference type="Pfam" id="PF00501"/>
    </source>
</evidence>
<keyword evidence="3" id="KW-1185">Reference proteome</keyword>
<organism evidence="2 3">
    <name type="scientific">Catenulispora pinistramenti</name>
    <dbReference type="NCBI Taxonomy" id="2705254"/>
    <lineage>
        <taxon>Bacteria</taxon>
        <taxon>Bacillati</taxon>
        <taxon>Actinomycetota</taxon>
        <taxon>Actinomycetes</taxon>
        <taxon>Catenulisporales</taxon>
        <taxon>Catenulisporaceae</taxon>
        <taxon>Catenulispora</taxon>
    </lineage>
</organism>
<dbReference type="RefSeq" id="WP_212013632.1">
    <property type="nucleotide sequence ID" value="NZ_JAAFYZ010000107.1"/>
</dbReference>
<gene>
    <name evidence="2" type="ORF">KGQ19_27240</name>
</gene>
<feature type="domain" description="AMP-dependent synthetase/ligase" evidence="1">
    <location>
        <begin position="54"/>
        <end position="275"/>
    </location>
</feature>
<sequence length="417" mass="45760">MTGAIRVVSCSRSAEAVETVIDNIRHRRHVLALVSKTNSALDAEATALLESARDADLPRAGFVLHTSGSTGRPRSMCVSTDQLADYAASVGDIYGIRDSDVIAINNHVEADYFLEESAIAAHYGLSYTVVPEDLSPADEQFTDLIGEQNVSVLILPLGAWRLWNDELEYADRRVPECLRVLVVGGEKLMDSDLDALLRRTHAGQLLVNAYGPTETTVATHFDRISRTSRSAQYSIGHPRPGVACRVVATPRSSELFGPGVGELLIGGPVVVDGYLWDEPATADKFEVDASGTRWFRTGDAVRKEPDGSYAFFGRLDRVFKDRGWLFDAAEVEARLRKDLGNDYLVVVGLTDADRRRCLDVTYDRGHPPTEQPTTFSLKPAHHIALRWLPATGLKRTPGAKVIVGADTDSSTRREWAE</sequence>
<comment type="caution">
    <text evidence="2">The sequence shown here is derived from an EMBL/GenBank/DDBJ whole genome shotgun (WGS) entry which is preliminary data.</text>
</comment>
<dbReference type="InterPro" id="IPR042099">
    <property type="entry name" value="ANL_N_sf"/>
</dbReference>
<dbReference type="PANTHER" id="PTHR45398">
    <property type="match status" value="1"/>
</dbReference>
<dbReference type="SUPFAM" id="SSF56801">
    <property type="entry name" value="Acetyl-CoA synthetase-like"/>
    <property type="match status" value="1"/>
</dbReference>
<dbReference type="Proteomes" id="UP000730482">
    <property type="component" value="Unassembled WGS sequence"/>
</dbReference>